<sequence length="193" mass="22440">MKQLMQKIQEIRMFSRFAAEDSNNEFDAATAERDKKRKELDKNNEYTSTPTCTNIEGEAQGKEEDYDEYVIADKEKIAFWTGNDQKRRKPESLLTTPISRFSRDKCLMYTWDTVSPEFIDDPTEDRITLIEVSLYKPRVCKEVERSEEAIEIYDAIKEGGARQVPPVITTSHYNDLIITTIRSNLLIARRVSL</sequence>
<accession>A0A2N1MS62</accession>
<dbReference type="VEuPathDB" id="FungiDB:FUN_010109"/>
<feature type="region of interest" description="Disordered" evidence="1">
    <location>
        <begin position="23"/>
        <end position="55"/>
    </location>
</feature>
<protein>
    <submittedName>
        <fullName evidence="2">Uncharacterized protein</fullName>
    </submittedName>
</protein>
<evidence type="ECO:0000313" key="3">
    <source>
        <dbReference type="Proteomes" id="UP000233469"/>
    </source>
</evidence>
<reference evidence="2 3" key="1">
    <citation type="submission" date="2016-04" db="EMBL/GenBank/DDBJ databases">
        <title>Genome analyses suggest a sexual origin of heterokaryosis in a supposedly ancient asexual fungus.</title>
        <authorList>
            <person name="Ropars J."/>
            <person name="Sedzielewska K."/>
            <person name="Noel J."/>
            <person name="Charron P."/>
            <person name="Farinelli L."/>
            <person name="Marton T."/>
            <person name="Kruger M."/>
            <person name="Pelin A."/>
            <person name="Brachmann A."/>
            <person name="Corradi N."/>
        </authorList>
    </citation>
    <scope>NUCLEOTIDE SEQUENCE [LARGE SCALE GENOMIC DNA]</scope>
    <source>
        <strain evidence="2 3">C2</strain>
    </source>
</reference>
<dbReference type="Proteomes" id="UP000233469">
    <property type="component" value="Unassembled WGS sequence"/>
</dbReference>
<dbReference type="EMBL" id="LLXL01001430">
    <property type="protein sequence ID" value="PKK64484.1"/>
    <property type="molecule type" value="Genomic_DNA"/>
</dbReference>
<name>A0A2N1MS62_9GLOM</name>
<evidence type="ECO:0000313" key="2">
    <source>
        <dbReference type="EMBL" id="PKK64484.1"/>
    </source>
</evidence>
<organism evidence="2 3">
    <name type="scientific">Rhizophagus irregularis</name>
    <dbReference type="NCBI Taxonomy" id="588596"/>
    <lineage>
        <taxon>Eukaryota</taxon>
        <taxon>Fungi</taxon>
        <taxon>Fungi incertae sedis</taxon>
        <taxon>Mucoromycota</taxon>
        <taxon>Glomeromycotina</taxon>
        <taxon>Glomeromycetes</taxon>
        <taxon>Glomerales</taxon>
        <taxon>Glomeraceae</taxon>
        <taxon>Rhizophagus</taxon>
    </lineage>
</organism>
<feature type="compositionally biased region" description="Polar residues" evidence="1">
    <location>
        <begin position="45"/>
        <end position="54"/>
    </location>
</feature>
<gene>
    <name evidence="2" type="ORF">RhiirC2_716246</name>
</gene>
<reference evidence="2 3" key="2">
    <citation type="submission" date="2017-10" db="EMBL/GenBank/DDBJ databases">
        <title>Extensive intraspecific genome diversity in a model arbuscular mycorrhizal fungus.</title>
        <authorList>
            <person name="Chen E.C.H."/>
            <person name="Morin E."/>
            <person name="Baudet D."/>
            <person name="Noel J."/>
            <person name="Ndikumana S."/>
            <person name="Charron P."/>
            <person name="St-Onge C."/>
            <person name="Giorgi J."/>
            <person name="Grigoriev I.V."/>
            <person name="Roux C."/>
            <person name="Martin F.M."/>
            <person name="Corradi N."/>
        </authorList>
    </citation>
    <scope>NUCLEOTIDE SEQUENCE [LARGE SCALE GENOMIC DNA]</scope>
    <source>
        <strain evidence="2 3">C2</strain>
    </source>
</reference>
<comment type="caution">
    <text evidence="2">The sequence shown here is derived from an EMBL/GenBank/DDBJ whole genome shotgun (WGS) entry which is preliminary data.</text>
</comment>
<dbReference type="AlphaFoldDB" id="A0A2N1MS62"/>
<evidence type="ECO:0000256" key="1">
    <source>
        <dbReference type="SAM" id="MobiDB-lite"/>
    </source>
</evidence>
<feature type="compositionally biased region" description="Basic and acidic residues" evidence="1">
    <location>
        <begin position="30"/>
        <end position="44"/>
    </location>
</feature>
<proteinExistence type="predicted"/>
<dbReference type="VEuPathDB" id="FungiDB:RhiirA1_460244"/>